<dbReference type="OrthoDB" id="6142716at2759"/>
<dbReference type="EMBL" id="CACVKT020007820">
    <property type="protein sequence ID" value="CAC5410902.1"/>
    <property type="molecule type" value="Genomic_DNA"/>
</dbReference>
<sequence>MKLSCLLTTTIIQPFRLTFNLVEVVVDLLKEWKNERPEDNIHLRLKGDHLEPDNDNSDLELNHGDEQETEDDVRIGEAYTRKLYGTNSKFLYVHQTQWQRRLLELYGKEICLLDATYRTTRYSLPLYFLCVPTNVNYITVGTFVTETEDSASLMEGLQVIKEWNPEWSPKFFMCDYATEEINALENVFPGSFVYLCDFHREQSWERWLTAAHNGLHTEKTNVLSLLRPIARALNEDDYNSALSTLKSSSVWNEKEKLRKWFEKTWLSCPRRWVRAHRQERFNVSVNTNNGIERQNLSLKYEYLDKKKARSLSQLLSVLIRKFLPDSYGWKELNALVLSTFGTWKQKFKLRVGCEHGYFLTVKDIENGKLLERIESLMSQNLNEGYNYFMDVVFVEAQILIVSHLRGITITEADKVLYPVKKHNEQV</sequence>
<feature type="domain" description="ZSWIM1/3 RNaseH-like" evidence="2">
    <location>
        <begin position="94"/>
        <end position="191"/>
    </location>
</feature>
<accession>A0A6J8DT87</accession>
<keyword evidence="4" id="KW-1185">Reference proteome</keyword>
<dbReference type="PANTHER" id="PTHR47456">
    <property type="entry name" value="PHD-TYPE DOMAIN-CONTAINING PROTEIN"/>
    <property type="match status" value="1"/>
</dbReference>
<name>A0A6J8DT87_MYTCO</name>
<evidence type="ECO:0000256" key="1">
    <source>
        <dbReference type="SAM" id="MobiDB-lite"/>
    </source>
</evidence>
<evidence type="ECO:0000259" key="2">
    <source>
        <dbReference type="Pfam" id="PF21056"/>
    </source>
</evidence>
<dbReference type="Proteomes" id="UP000507470">
    <property type="component" value="Unassembled WGS sequence"/>
</dbReference>
<dbReference type="InterPro" id="IPR048324">
    <property type="entry name" value="ZSWIM1-3_RNaseH-like"/>
</dbReference>
<reference evidence="3 4" key="1">
    <citation type="submission" date="2020-06" db="EMBL/GenBank/DDBJ databases">
        <authorList>
            <person name="Li R."/>
            <person name="Bekaert M."/>
        </authorList>
    </citation>
    <scope>NUCLEOTIDE SEQUENCE [LARGE SCALE GENOMIC DNA]</scope>
    <source>
        <strain evidence="4">wild</strain>
    </source>
</reference>
<organism evidence="3 4">
    <name type="scientific">Mytilus coruscus</name>
    <name type="common">Sea mussel</name>
    <dbReference type="NCBI Taxonomy" id="42192"/>
    <lineage>
        <taxon>Eukaryota</taxon>
        <taxon>Metazoa</taxon>
        <taxon>Spiralia</taxon>
        <taxon>Lophotrochozoa</taxon>
        <taxon>Mollusca</taxon>
        <taxon>Bivalvia</taxon>
        <taxon>Autobranchia</taxon>
        <taxon>Pteriomorphia</taxon>
        <taxon>Mytilida</taxon>
        <taxon>Mytiloidea</taxon>
        <taxon>Mytilidae</taxon>
        <taxon>Mytilinae</taxon>
        <taxon>Mytilus</taxon>
    </lineage>
</organism>
<protein>
    <recommendedName>
        <fullName evidence="2">ZSWIM1/3 RNaseH-like domain-containing protein</fullName>
    </recommendedName>
</protein>
<feature type="region of interest" description="Disordered" evidence="1">
    <location>
        <begin position="44"/>
        <end position="71"/>
    </location>
</feature>
<dbReference type="Pfam" id="PF21056">
    <property type="entry name" value="ZSWIM1-3_RNaseH-like"/>
    <property type="match status" value="1"/>
</dbReference>
<evidence type="ECO:0000313" key="4">
    <source>
        <dbReference type="Proteomes" id="UP000507470"/>
    </source>
</evidence>
<dbReference type="AlphaFoldDB" id="A0A6J8DT87"/>
<proteinExistence type="predicted"/>
<evidence type="ECO:0000313" key="3">
    <source>
        <dbReference type="EMBL" id="CAC5410902.1"/>
    </source>
</evidence>
<gene>
    <name evidence="3" type="ORF">MCOR_44054</name>
</gene>